<evidence type="ECO:0000313" key="2">
    <source>
        <dbReference type="EMBL" id="CAA9220640.1"/>
    </source>
</evidence>
<feature type="compositionally biased region" description="Basic and acidic residues" evidence="1">
    <location>
        <begin position="65"/>
        <end position="74"/>
    </location>
</feature>
<evidence type="ECO:0000256" key="1">
    <source>
        <dbReference type="SAM" id="MobiDB-lite"/>
    </source>
</evidence>
<organism evidence="2">
    <name type="scientific">uncultured Arthrobacter sp</name>
    <dbReference type="NCBI Taxonomy" id="114050"/>
    <lineage>
        <taxon>Bacteria</taxon>
        <taxon>Bacillati</taxon>
        <taxon>Actinomycetota</taxon>
        <taxon>Actinomycetes</taxon>
        <taxon>Micrococcales</taxon>
        <taxon>Micrococcaceae</taxon>
        <taxon>Arthrobacter</taxon>
        <taxon>environmental samples</taxon>
    </lineage>
</organism>
<accession>A0A6J4HC57</accession>
<dbReference type="AlphaFoldDB" id="A0A6J4HC57"/>
<sequence length="140" mass="14893">GYHDAHLRHLGRRRAGRHAPADAAPVRPARARHAEPGARARPAVLPERRQHPPRDPAAVPGRGFPRRDPPHPPAREPGVGAAAAGPGTELRTGAAPRPARSQPGVRRRAGRRRRHPGPGPAPAGPQPGRHGLAPGHRRQL</sequence>
<reference evidence="2" key="1">
    <citation type="submission" date="2020-02" db="EMBL/GenBank/DDBJ databases">
        <authorList>
            <person name="Meier V. D."/>
        </authorList>
    </citation>
    <scope>NUCLEOTIDE SEQUENCE</scope>
    <source>
        <strain evidence="2">AVDCRST_MAG83</strain>
    </source>
</reference>
<feature type="region of interest" description="Disordered" evidence="1">
    <location>
        <begin position="1"/>
        <end position="140"/>
    </location>
</feature>
<proteinExistence type="predicted"/>
<name>A0A6J4HC57_9MICC</name>
<feature type="compositionally biased region" description="Low complexity" evidence="1">
    <location>
        <begin position="76"/>
        <end position="87"/>
    </location>
</feature>
<feature type="compositionally biased region" description="Basic residues" evidence="1">
    <location>
        <begin position="105"/>
        <end position="116"/>
    </location>
</feature>
<protein>
    <submittedName>
        <fullName evidence="2">HspR, transcriptional repressor of DnaK operon</fullName>
    </submittedName>
</protein>
<feature type="non-terminal residue" evidence="2">
    <location>
        <position position="1"/>
    </location>
</feature>
<dbReference type="EMBL" id="CADCTE010000039">
    <property type="protein sequence ID" value="CAA9220640.1"/>
    <property type="molecule type" value="Genomic_DNA"/>
</dbReference>
<gene>
    <name evidence="2" type="ORF">AVDCRST_MAG83-581</name>
</gene>
<feature type="non-terminal residue" evidence="2">
    <location>
        <position position="140"/>
    </location>
</feature>
<feature type="compositionally biased region" description="Basic residues" evidence="1">
    <location>
        <begin position="8"/>
        <end position="17"/>
    </location>
</feature>